<dbReference type="InterPro" id="IPR016039">
    <property type="entry name" value="Thiolase-like"/>
</dbReference>
<dbReference type="Gene3D" id="3.40.47.10">
    <property type="match status" value="1"/>
</dbReference>
<comment type="caution">
    <text evidence="2">The sequence shown here is derived from an EMBL/GenBank/DDBJ whole genome shotgun (WGS) entry which is preliminary data.</text>
</comment>
<gene>
    <name evidence="2" type="ORF">BC739_005184</name>
</gene>
<dbReference type="EMBL" id="JACJID010000004">
    <property type="protein sequence ID" value="MBA8927967.1"/>
    <property type="molecule type" value="Genomic_DNA"/>
</dbReference>
<protein>
    <submittedName>
        <fullName evidence="2">Acetyl-CoA acetyltransferase</fullName>
    </submittedName>
</protein>
<dbReference type="PANTHER" id="PTHR43365:SF1">
    <property type="entry name" value="ACETYL-COA C-ACYLTRANSFERASE"/>
    <property type="match status" value="1"/>
</dbReference>
<name>A0ABR6BMY0_9PSEU</name>
<organism evidence="2 3">
    <name type="scientific">Kutzneria viridogrisea</name>
    <dbReference type="NCBI Taxonomy" id="47990"/>
    <lineage>
        <taxon>Bacteria</taxon>
        <taxon>Bacillati</taxon>
        <taxon>Actinomycetota</taxon>
        <taxon>Actinomycetes</taxon>
        <taxon>Pseudonocardiales</taxon>
        <taxon>Pseudonocardiaceae</taxon>
        <taxon>Kutzneria</taxon>
    </lineage>
</organism>
<accession>A0ABR6BMY0</accession>
<feature type="domain" description="Thiolase C-terminal" evidence="1">
    <location>
        <begin position="2"/>
        <end position="53"/>
    </location>
</feature>
<dbReference type="PANTHER" id="PTHR43365">
    <property type="entry name" value="BLR7806 PROTEIN"/>
    <property type="match status" value="1"/>
</dbReference>
<reference evidence="2 3" key="1">
    <citation type="submission" date="2020-08" db="EMBL/GenBank/DDBJ databases">
        <title>Genomic Encyclopedia of Archaeal and Bacterial Type Strains, Phase II (KMG-II): from individual species to whole genera.</title>
        <authorList>
            <person name="Goeker M."/>
        </authorList>
    </citation>
    <scope>NUCLEOTIDE SEQUENCE [LARGE SCALE GENOMIC DNA]</scope>
    <source>
        <strain evidence="2 3">DSM 43850</strain>
    </source>
</reference>
<dbReference type="SUPFAM" id="SSF53901">
    <property type="entry name" value="Thiolase-like"/>
    <property type="match status" value="1"/>
</dbReference>
<sequence length="55" mass="5527">MHGGATAIGHPLGASGGRLMTTLLSVLEQTGGRYGLQTMCEAGGLANATIVERLS</sequence>
<dbReference type="Proteomes" id="UP000517916">
    <property type="component" value="Unassembled WGS sequence"/>
</dbReference>
<dbReference type="Pfam" id="PF02803">
    <property type="entry name" value="Thiolase_C"/>
    <property type="match status" value="1"/>
</dbReference>
<dbReference type="InterPro" id="IPR020617">
    <property type="entry name" value="Thiolase_C"/>
</dbReference>
<evidence type="ECO:0000313" key="3">
    <source>
        <dbReference type="Proteomes" id="UP000517916"/>
    </source>
</evidence>
<evidence type="ECO:0000259" key="1">
    <source>
        <dbReference type="Pfam" id="PF02803"/>
    </source>
</evidence>
<proteinExistence type="predicted"/>
<keyword evidence="3" id="KW-1185">Reference proteome</keyword>
<evidence type="ECO:0000313" key="2">
    <source>
        <dbReference type="EMBL" id="MBA8927967.1"/>
    </source>
</evidence>